<organism evidence="5 6">
    <name type="scientific">Furfurilactobacillus siliginis</name>
    <dbReference type="NCBI Taxonomy" id="348151"/>
    <lineage>
        <taxon>Bacteria</taxon>
        <taxon>Bacillati</taxon>
        <taxon>Bacillota</taxon>
        <taxon>Bacilli</taxon>
        <taxon>Lactobacillales</taxon>
        <taxon>Lactobacillaceae</taxon>
        <taxon>Furfurilactobacillus</taxon>
    </lineage>
</organism>
<dbReference type="OrthoDB" id="9777884at2"/>
<evidence type="ECO:0000259" key="3">
    <source>
        <dbReference type="Pfam" id="PF00582"/>
    </source>
</evidence>
<dbReference type="InterPro" id="IPR006016">
    <property type="entry name" value="UspA"/>
</dbReference>
<evidence type="ECO:0000313" key="7">
    <source>
        <dbReference type="Proteomes" id="UP000321429"/>
    </source>
</evidence>
<dbReference type="PANTHER" id="PTHR46268:SF6">
    <property type="entry name" value="UNIVERSAL STRESS PROTEIN UP12"/>
    <property type="match status" value="1"/>
</dbReference>
<dbReference type="InterPro" id="IPR006015">
    <property type="entry name" value="Universal_stress_UspA"/>
</dbReference>
<proteinExistence type="inferred from homology"/>
<dbReference type="RefSeq" id="WP_057809371.1">
    <property type="nucleotide sequence ID" value="NZ_BJUD01000058.1"/>
</dbReference>
<evidence type="ECO:0000313" key="4">
    <source>
        <dbReference type="EMBL" id="GEK29466.1"/>
    </source>
</evidence>
<sequence length="147" mass="15555">MSFTPKHILVPTDGSENAKLALTTAIEIAKTSGADIALLQVVAPVYTTTEPLMQDMPSQMMEQARGYLSRLSKDATASTGFANISTHVIQGAPKPTIAKEFPQEHDIDLIVIGATGTNAFERALLGSTTGYVVRSAAIDVLVVKEPA</sequence>
<evidence type="ECO:0000256" key="2">
    <source>
        <dbReference type="PIRNR" id="PIRNR006276"/>
    </source>
</evidence>
<evidence type="ECO:0000256" key="1">
    <source>
        <dbReference type="ARBA" id="ARBA00008791"/>
    </source>
</evidence>
<dbReference type="Proteomes" id="UP000321429">
    <property type="component" value="Unassembled WGS sequence"/>
</dbReference>
<dbReference type="PRINTS" id="PR01438">
    <property type="entry name" value="UNVRSLSTRESS"/>
</dbReference>
<dbReference type="EMBL" id="BJUD01000058">
    <property type="protein sequence ID" value="GEK29466.1"/>
    <property type="molecule type" value="Genomic_DNA"/>
</dbReference>
<dbReference type="EMBL" id="JQCB01000003">
    <property type="protein sequence ID" value="KRN96691.1"/>
    <property type="molecule type" value="Genomic_DNA"/>
</dbReference>
<name>A0A0R2L4W7_9LACO</name>
<dbReference type="CDD" id="cd00293">
    <property type="entry name" value="USP-like"/>
    <property type="match status" value="1"/>
</dbReference>
<evidence type="ECO:0000313" key="6">
    <source>
        <dbReference type="Proteomes" id="UP000051139"/>
    </source>
</evidence>
<dbReference type="GO" id="GO:0005737">
    <property type="term" value="C:cytoplasm"/>
    <property type="evidence" value="ECO:0007669"/>
    <property type="project" value="UniProtKB-SubCell"/>
</dbReference>
<dbReference type="Pfam" id="PF00582">
    <property type="entry name" value="Usp"/>
    <property type="match status" value="1"/>
</dbReference>
<keyword evidence="6" id="KW-1185">Reference proteome</keyword>
<evidence type="ECO:0000313" key="5">
    <source>
        <dbReference type="EMBL" id="KRN96691.1"/>
    </source>
</evidence>
<keyword evidence="2" id="KW-0963">Cytoplasm</keyword>
<dbReference type="PATRIC" id="fig|348151.3.peg.1254"/>
<feature type="domain" description="UspA" evidence="3">
    <location>
        <begin position="6"/>
        <end position="144"/>
    </location>
</feature>
<dbReference type="PANTHER" id="PTHR46268">
    <property type="entry name" value="STRESS RESPONSE PROTEIN NHAX"/>
    <property type="match status" value="1"/>
</dbReference>
<dbReference type="PIRSF" id="PIRSF006276">
    <property type="entry name" value="UspA"/>
    <property type="match status" value="1"/>
</dbReference>
<protein>
    <recommendedName>
        <fullName evidence="2">Universal stress protein</fullName>
    </recommendedName>
</protein>
<dbReference type="AlphaFoldDB" id="A0A0R2L4W7"/>
<dbReference type="InterPro" id="IPR014729">
    <property type="entry name" value="Rossmann-like_a/b/a_fold"/>
</dbReference>
<dbReference type="Gene3D" id="3.40.50.620">
    <property type="entry name" value="HUPs"/>
    <property type="match status" value="1"/>
</dbReference>
<comment type="similarity">
    <text evidence="1 2">Belongs to the universal stress protein A family.</text>
</comment>
<comment type="subcellular location">
    <subcellularLocation>
        <location evidence="2">Cytoplasm</location>
    </subcellularLocation>
</comment>
<dbReference type="Proteomes" id="UP000051139">
    <property type="component" value="Unassembled WGS sequence"/>
</dbReference>
<dbReference type="SUPFAM" id="SSF52402">
    <property type="entry name" value="Adenine nucleotide alpha hydrolases-like"/>
    <property type="match status" value="1"/>
</dbReference>
<gene>
    <name evidence="5" type="ORF">IV55_GL001223</name>
    <name evidence="4" type="ORF">LSI01_17770</name>
</gene>
<reference evidence="5 6" key="1">
    <citation type="journal article" date="2015" name="Genome Announc.">
        <title>Expanding the biotechnology potential of lactobacilli through comparative genomics of 213 strains and associated genera.</title>
        <authorList>
            <person name="Sun Z."/>
            <person name="Harris H.M."/>
            <person name="McCann A."/>
            <person name="Guo C."/>
            <person name="Argimon S."/>
            <person name="Zhang W."/>
            <person name="Yang X."/>
            <person name="Jeffery I.B."/>
            <person name="Cooney J.C."/>
            <person name="Kagawa T.F."/>
            <person name="Liu W."/>
            <person name="Song Y."/>
            <person name="Salvetti E."/>
            <person name="Wrobel A."/>
            <person name="Rasinkangas P."/>
            <person name="Parkhill J."/>
            <person name="Rea M.C."/>
            <person name="O'Sullivan O."/>
            <person name="Ritari J."/>
            <person name="Douillard F.P."/>
            <person name="Paul Ross R."/>
            <person name="Yang R."/>
            <person name="Briner A.E."/>
            <person name="Felis G.E."/>
            <person name="de Vos W.M."/>
            <person name="Barrangou R."/>
            <person name="Klaenhammer T.R."/>
            <person name="Caufield P.W."/>
            <person name="Cui Y."/>
            <person name="Zhang H."/>
            <person name="O'Toole P.W."/>
        </authorList>
    </citation>
    <scope>NUCLEOTIDE SEQUENCE [LARGE SCALE GENOMIC DNA]</scope>
    <source>
        <strain evidence="5 6">DSM 22696</strain>
    </source>
</reference>
<dbReference type="STRING" id="348151.IV55_GL001223"/>
<accession>A0A0R2L4W7</accession>
<comment type="caution">
    <text evidence="5">The sequence shown here is derived from an EMBL/GenBank/DDBJ whole genome shotgun (WGS) entry which is preliminary data.</text>
</comment>
<reference evidence="4 7" key="2">
    <citation type="submission" date="2019-07" db="EMBL/GenBank/DDBJ databases">
        <title>Whole genome shotgun sequence of Lactobacillus siliginis NBRC 101315.</title>
        <authorList>
            <person name="Hosoyama A."/>
            <person name="Uohara A."/>
            <person name="Ohji S."/>
            <person name="Ichikawa N."/>
        </authorList>
    </citation>
    <scope>NUCLEOTIDE SEQUENCE [LARGE SCALE GENOMIC DNA]</scope>
    <source>
        <strain evidence="4 7">NBRC 101315</strain>
    </source>
</reference>